<accession>A0A1I1WEI7</accession>
<dbReference type="InterPro" id="IPR000073">
    <property type="entry name" value="AB_hydrolase_1"/>
</dbReference>
<dbReference type="InterPro" id="IPR029058">
    <property type="entry name" value="AB_hydrolase_fold"/>
</dbReference>
<comment type="similarity">
    <text evidence="3">Belongs to the AB hydrolase superfamily. MenH family.</text>
</comment>
<evidence type="ECO:0000256" key="2">
    <source>
        <dbReference type="ARBA" id="ARBA00023239"/>
    </source>
</evidence>
<evidence type="ECO:0000256" key="4">
    <source>
        <dbReference type="SAM" id="MobiDB-lite"/>
    </source>
</evidence>
<feature type="region of interest" description="Disordered" evidence="4">
    <location>
        <begin position="115"/>
        <end position="135"/>
    </location>
</feature>
<dbReference type="PRINTS" id="PR00111">
    <property type="entry name" value="ABHYDROLASE"/>
</dbReference>
<proteinExistence type="inferred from homology"/>
<dbReference type="HAMAP" id="MF_01660">
    <property type="entry name" value="MenH"/>
    <property type="match status" value="1"/>
</dbReference>
<dbReference type="RefSeq" id="WP_090084633.1">
    <property type="nucleotide sequence ID" value="NZ_FOMR01000006.1"/>
</dbReference>
<dbReference type="GO" id="GO:0070205">
    <property type="term" value="F:2-succinyl-6-hydroxy-2,4-cyclohexadiene-1-carboxylate synthase activity"/>
    <property type="evidence" value="ECO:0007669"/>
    <property type="project" value="UniProtKB-UniRule"/>
</dbReference>
<comment type="pathway">
    <text evidence="3">Quinol/quinone metabolism; menaquinone biosynthesis.</text>
</comment>
<name>A0A1I1WEI7_9BACI</name>
<evidence type="ECO:0000256" key="1">
    <source>
        <dbReference type="ARBA" id="ARBA00022428"/>
    </source>
</evidence>
<dbReference type="SUPFAM" id="SSF53474">
    <property type="entry name" value="alpha/beta-Hydrolases"/>
    <property type="match status" value="1"/>
</dbReference>
<evidence type="ECO:0000259" key="5">
    <source>
        <dbReference type="Pfam" id="PF00561"/>
    </source>
</evidence>
<dbReference type="GO" id="GO:0009234">
    <property type="term" value="P:menaquinone biosynthetic process"/>
    <property type="evidence" value="ECO:0007669"/>
    <property type="project" value="UniProtKB-UniRule"/>
</dbReference>
<dbReference type="InterPro" id="IPR022485">
    <property type="entry name" value="SHCHC_synthase_MenH"/>
</dbReference>
<dbReference type="AlphaFoldDB" id="A0A1I1WEI7"/>
<protein>
    <recommendedName>
        <fullName evidence="3">Putative 2-succinyl-6-hydroxy-2,4-cyclohexadiene-1-carboxylate synthase</fullName>
        <shortName evidence="3">SHCHC synthase</shortName>
        <ecNumber evidence="3">4.2.99.20</ecNumber>
    </recommendedName>
</protein>
<dbReference type="UniPathway" id="UPA00079"/>
<comment type="pathway">
    <text evidence="3">Quinol/quinone metabolism; 1,4-dihydroxy-2-naphthoate biosynthesis; 1,4-dihydroxy-2-naphthoate from chorismate: step 3/7.</text>
</comment>
<dbReference type="Proteomes" id="UP000199474">
    <property type="component" value="Unassembled WGS sequence"/>
</dbReference>
<feature type="domain" description="AB hydrolase-1" evidence="5">
    <location>
        <begin position="20"/>
        <end position="251"/>
    </location>
</feature>
<dbReference type="EC" id="4.2.99.20" evidence="3"/>
<feature type="compositionally biased region" description="Basic and acidic residues" evidence="4">
    <location>
        <begin position="121"/>
        <end position="133"/>
    </location>
</feature>
<dbReference type="UniPathway" id="UPA01057">
    <property type="reaction ID" value="UER00900"/>
</dbReference>
<sequence length="266" mass="29848">MYKTINHTVYWYEVKGKGEPVVFLHGFTGTGGTWDTIAARLPEDLQSLTIDLPGHGRTESKMPKDMERFCGDLAELVESLQWKKVHLVGYSMGGRAALSFAVLYPGMVKSLTLESASPGLSDEKDKEERRQNDEQLAQRIQSDGVEAFVEFWENIPLFHTQKHLPEEVRHKIRTERLFQSAEGLAQSLQYMGTGAQPSWWDALQNLKVPVLLVAGGRDDKFTAINQSMKKQIPKAELTVVEGAGHAIHVEQPVVFGRIVSEFLKTV</sequence>
<dbReference type="Pfam" id="PF00561">
    <property type="entry name" value="Abhydrolase_1"/>
    <property type="match status" value="1"/>
</dbReference>
<dbReference type="PANTHER" id="PTHR42916:SF1">
    <property type="entry name" value="PROTEIN PHYLLO, CHLOROPLASTIC"/>
    <property type="match status" value="1"/>
</dbReference>
<comment type="subunit">
    <text evidence="3">Monomer.</text>
</comment>
<evidence type="ECO:0000313" key="7">
    <source>
        <dbReference type="Proteomes" id="UP000199474"/>
    </source>
</evidence>
<comment type="catalytic activity">
    <reaction evidence="3">
        <text>5-enolpyruvoyl-6-hydroxy-2-succinyl-cyclohex-3-ene-1-carboxylate = (1R,6R)-6-hydroxy-2-succinyl-cyclohexa-2,4-diene-1-carboxylate + pyruvate</text>
        <dbReference type="Rhea" id="RHEA:25597"/>
        <dbReference type="ChEBI" id="CHEBI:15361"/>
        <dbReference type="ChEBI" id="CHEBI:58689"/>
        <dbReference type="ChEBI" id="CHEBI:58818"/>
        <dbReference type="EC" id="4.2.99.20"/>
    </reaction>
</comment>
<dbReference type="OrthoDB" id="9808398at2"/>
<evidence type="ECO:0000313" key="6">
    <source>
        <dbReference type="EMBL" id="SFD93596.1"/>
    </source>
</evidence>
<gene>
    <name evidence="3" type="primary">menH</name>
    <name evidence="6" type="ORF">SAMN05216238_10622</name>
</gene>
<dbReference type="Gene3D" id="3.40.50.1820">
    <property type="entry name" value="alpha/beta hydrolase"/>
    <property type="match status" value="1"/>
</dbReference>
<keyword evidence="2 3" id="KW-0456">Lyase</keyword>
<organism evidence="6 7">
    <name type="scientific">Lentibacillus persicus</name>
    <dbReference type="NCBI Taxonomy" id="640948"/>
    <lineage>
        <taxon>Bacteria</taxon>
        <taxon>Bacillati</taxon>
        <taxon>Bacillota</taxon>
        <taxon>Bacilli</taxon>
        <taxon>Bacillales</taxon>
        <taxon>Bacillaceae</taxon>
        <taxon>Lentibacillus</taxon>
    </lineage>
</organism>
<evidence type="ECO:0000256" key="3">
    <source>
        <dbReference type="HAMAP-Rule" id="MF_01660"/>
    </source>
</evidence>
<dbReference type="STRING" id="640948.SAMN05216238_10622"/>
<keyword evidence="1 3" id="KW-0474">Menaquinone biosynthesis</keyword>
<keyword evidence="7" id="KW-1185">Reference proteome</keyword>
<reference evidence="7" key="1">
    <citation type="submission" date="2016-10" db="EMBL/GenBank/DDBJ databases">
        <authorList>
            <person name="Varghese N."/>
            <person name="Submissions S."/>
        </authorList>
    </citation>
    <scope>NUCLEOTIDE SEQUENCE [LARGE SCALE GENOMIC DNA]</scope>
    <source>
        <strain evidence="7">DSM 22530</strain>
    </source>
</reference>
<dbReference type="PANTHER" id="PTHR42916">
    <property type="entry name" value="2-SUCCINYL-5-ENOLPYRUVYL-6-HYDROXY-3-CYCLOHEXENE-1-CARBOXYLATE SYNTHASE"/>
    <property type="match status" value="1"/>
</dbReference>
<dbReference type="NCBIfam" id="TIGR03695">
    <property type="entry name" value="menH_SHCHC"/>
    <property type="match status" value="1"/>
</dbReference>
<dbReference type="EMBL" id="FOMR01000006">
    <property type="protein sequence ID" value="SFD93596.1"/>
    <property type="molecule type" value="Genomic_DNA"/>
</dbReference>
<comment type="function">
    <text evidence="3">Catalyzes a proton abstraction reaction that results in 2,5-elimination of pyruvate from 2-succinyl-5-enolpyruvyl-6-hydroxy-3-cyclohexene-1-carboxylate (SEPHCHC) and the formation of 2-succinyl-6-hydroxy-2,4-cyclohexadiene-1-carboxylate (SHCHC).</text>
</comment>